<reference evidence="13 14" key="1">
    <citation type="journal article" date="2020" name="Front. Microbiol.">
        <title>Genomic Analysis and Antimicrobial Resistance of Aliarcobacter cryaerophilus Strains From German Water Poultry.</title>
        <authorList>
            <person name="Muller E."/>
            <person name="Hotzel H."/>
            <person name="Ahlers C."/>
            <person name="Hanel I."/>
            <person name="Tomaso H."/>
            <person name="Abdel-Glil M.Y."/>
        </authorList>
    </citation>
    <scope>NUCLEOTIDE SEQUENCE [LARGE SCALE GENOMIC DNA]</scope>
    <source>
        <strain evidence="13 14">16CS1285-4</strain>
    </source>
</reference>
<dbReference type="GO" id="GO:0034040">
    <property type="term" value="F:ATPase-coupled lipid transmembrane transporter activity"/>
    <property type="evidence" value="ECO:0007669"/>
    <property type="project" value="TreeGrafter"/>
</dbReference>
<organism evidence="13 14">
    <name type="scientific">Aliarcobacter cryaerophilus</name>
    <dbReference type="NCBI Taxonomy" id="28198"/>
    <lineage>
        <taxon>Bacteria</taxon>
        <taxon>Pseudomonadati</taxon>
        <taxon>Campylobacterota</taxon>
        <taxon>Epsilonproteobacteria</taxon>
        <taxon>Campylobacterales</taxon>
        <taxon>Arcobacteraceae</taxon>
        <taxon>Aliarcobacter</taxon>
    </lineage>
</organism>
<dbReference type="GO" id="GO:0030253">
    <property type="term" value="P:protein secretion by the type I secretion system"/>
    <property type="evidence" value="ECO:0007669"/>
    <property type="project" value="InterPro"/>
</dbReference>
<dbReference type="Pfam" id="PF00005">
    <property type="entry name" value="ABC_tran"/>
    <property type="match status" value="1"/>
</dbReference>
<accession>A0A7G9LPI0</accession>
<dbReference type="InterPro" id="IPR047957">
    <property type="entry name" value="ABC_AprD-like_6TM"/>
</dbReference>
<dbReference type="SMART" id="SM00382">
    <property type="entry name" value="AAA"/>
    <property type="match status" value="1"/>
</dbReference>
<keyword evidence="4 10" id="KW-0812">Transmembrane</keyword>
<keyword evidence="8 10" id="KW-0472">Membrane</keyword>
<dbReference type="RefSeq" id="WP_187474782.1">
    <property type="nucleotide sequence ID" value="NZ_CP060693.1"/>
</dbReference>
<dbReference type="CDD" id="cd03246">
    <property type="entry name" value="ABCC_Protease_Secretion"/>
    <property type="match status" value="1"/>
</dbReference>
<evidence type="ECO:0000256" key="4">
    <source>
        <dbReference type="ARBA" id="ARBA00022692"/>
    </source>
</evidence>
<evidence type="ECO:0000313" key="13">
    <source>
        <dbReference type="EMBL" id="QNM90529.1"/>
    </source>
</evidence>
<protein>
    <submittedName>
        <fullName evidence="13">Type I secretion system permease/ATPase</fullName>
    </submittedName>
</protein>
<dbReference type="FunFam" id="3.40.50.300:FF:001444">
    <property type="entry name" value="ABC transporter ATP-binding protein"/>
    <property type="match status" value="1"/>
</dbReference>
<name>A0A7G9LPI0_9BACT</name>
<keyword evidence="6" id="KW-0067">ATP-binding</keyword>
<dbReference type="Pfam" id="PF00664">
    <property type="entry name" value="ABC_membrane"/>
    <property type="match status" value="1"/>
</dbReference>
<dbReference type="GO" id="GO:0005524">
    <property type="term" value="F:ATP binding"/>
    <property type="evidence" value="ECO:0007669"/>
    <property type="project" value="UniProtKB-KW"/>
</dbReference>
<dbReference type="CDD" id="cd18586">
    <property type="entry name" value="ABC_6TM_PrtD_like"/>
    <property type="match status" value="1"/>
</dbReference>
<sequence>MAKQDKKIDEVEESELKQTIIKAKKSIFMAGLFSMFINVLMLVPPLYMLQLYDRVLTSRSESTLYMLTLIVIVLFVTMGLLEVVRSRVLVKFGNRFANILSNRIFESTFELANKKPEAASSRLMGDFTQLRQFLTGNGLFAFFDAPWIPIYIIVLFLFHPYFGFFAIFAAIILVAITFLNEYTTKEKMDNANTLNRDSMMQLEANIRNAEVINAMGMKTNVRKKWEEKYFGFLNAQNDASNKAGIWSNLSKTLRMFFQSMILGLGAYLAVNMELSAGMMIAGSIIMGRALAPLDLMIATWKGFSGARMSYKRIDQLLKDFPKNKEYMELPAPKGFISVEGVYAKPPASNKYTLENLNFSINKGDILGVIGASAAGKSTLARIILGVWPVQIGTVRIDGADISQWDREHLGKYIGYLPQDIELFSGTISENIARFNEVDSQKVIEAAMKAGVHEMILRLPEGYDTVIGSGAVVLSGGQRQRIGLARAIYDNPVFVVLDEPNSNLDEQGELALLKTVEELKQSGTTVVIITHRPNILKVTNKILIMNSGKIERYASTEEILGAVAKQNQSAQTPQRPAQIAPQQINLTKPGS</sequence>
<keyword evidence="3" id="KW-1003">Cell membrane</keyword>
<dbReference type="NCBIfam" id="TIGR01842">
    <property type="entry name" value="type_I_sec_PrtD"/>
    <property type="match status" value="1"/>
</dbReference>
<evidence type="ECO:0000256" key="3">
    <source>
        <dbReference type="ARBA" id="ARBA00022475"/>
    </source>
</evidence>
<evidence type="ECO:0000256" key="10">
    <source>
        <dbReference type="SAM" id="Phobius"/>
    </source>
</evidence>
<feature type="region of interest" description="Disordered" evidence="9">
    <location>
        <begin position="567"/>
        <end position="590"/>
    </location>
</feature>
<dbReference type="InterPro" id="IPR039421">
    <property type="entry name" value="Type_1_exporter"/>
</dbReference>
<dbReference type="PROSITE" id="PS50893">
    <property type="entry name" value="ABC_TRANSPORTER_2"/>
    <property type="match status" value="1"/>
</dbReference>
<dbReference type="InterPro" id="IPR017871">
    <property type="entry name" value="ABC_transporter-like_CS"/>
</dbReference>
<feature type="domain" description="ABC transporter" evidence="11">
    <location>
        <begin position="336"/>
        <end position="571"/>
    </location>
</feature>
<dbReference type="InterPro" id="IPR003593">
    <property type="entry name" value="AAA+_ATPase"/>
</dbReference>
<dbReference type="EMBL" id="CP060693">
    <property type="protein sequence ID" value="QNM90529.1"/>
    <property type="molecule type" value="Genomic_DNA"/>
</dbReference>
<keyword evidence="5" id="KW-0547">Nucleotide-binding</keyword>
<evidence type="ECO:0000256" key="5">
    <source>
        <dbReference type="ARBA" id="ARBA00022741"/>
    </source>
</evidence>
<dbReference type="Gene3D" id="1.20.1560.10">
    <property type="entry name" value="ABC transporter type 1, transmembrane domain"/>
    <property type="match status" value="1"/>
</dbReference>
<evidence type="ECO:0000256" key="7">
    <source>
        <dbReference type="ARBA" id="ARBA00022989"/>
    </source>
</evidence>
<dbReference type="GO" id="GO:0140359">
    <property type="term" value="F:ABC-type transporter activity"/>
    <property type="evidence" value="ECO:0007669"/>
    <property type="project" value="InterPro"/>
</dbReference>
<evidence type="ECO:0000313" key="14">
    <source>
        <dbReference type="Proteomes" id="UP000515842"/>
    </source>
</evidence>
<keyword evidence="2" id="KW-0813">Transport</keyword>
<feature type="transmembrane region" description="Helical" evidence="10">
    <location>
        <begin position="139"/>
        <end position="158"/>
    </location>
</feature>
<evidence type="ECO:0000256" key="8">
    <source>
        <dbReference type="ARBA" id="ARBA00023136"/>
    </source>
</evidence>
<dbReference type="AlphaFoldDB" id="A0A7G9LPI0"/>
<dbReference type="PROSITE" id="PS50929">
    <property type="entry name" value="ABC_TM1F"/>
    <property type="match status" value="1"/>
</dbReference>
<evidence type="ECO:0000256" key="9">
    <source>
        <dbReference type="SAM" id="MobiDB-lite"/>
    </source>
</evidence>
<dbReference type="InterPro" id="IPR036640">
    <property type="entry name" value="ABC1_TM_sf"/>
</dbReference>
<dbReference type="Proteomes" id="UP000515842">
    <property type="component" value="Chromosome"/>
</dbReference>
<gene>
    <name evidence="13" type="ORF">HOO34_01990</name>
</gene>
<dbReference type="PANTHER" id="PTHR24221">
    <property type="entry name" value="ATP-BINDING CASSETTE SUB-FAMILY B"/>
    <property type="match status" value="1"/>
</dbReference>
<dbReference type="InterPro" id="IPR003439">
    <property type="entry name" value="ABC_transporter-like_ATP-bd"/>
</dbReference>
<dbReference type="Gene3D" id="3.40.50.300">
    <property type="entry name" value="P-loop containing nucleotide triphosphate hydrolases"/>
    <property type="match status" value="1"/>
</dbReference>
<evidence type="ECO:0000259" key="11">
    <source>
        <dbReference type="PROSITE" id="PS50893"/>
    </source>
</evidence>
<dbReference type="SUPFAM" id="SSF90123">
    <property type="entry name" value="ABC transporter transmembrane region"/>
    <property type="match status" value="1"/>
</dbReference>
<dbReference type="InterPro" id="IPR010128">
    <property type="entry name" value="ATPase_T1SS_PrtD-like"/>
</dbReference>
<dbReference type="GO" id="GO:0016887">
    <property type="term" value="F:ATP hydrolysis activity"/>
    <property type="evidence" value="ECO:0007669"/>
    <property type="project" value="InterPro"/>
</dbReference>
<dbReference type="InterPro" id="IPR027417">
    <property type="entry name" value="P-loop_NTPase"/>
</dbReference>
<keyword evidence="7 10" id="KW-1133">Transmembrane helix</keyword>
<proteinExistence type="predicted"/>
<feature type="compositionally biased region" description="Low complexity" evidence="9">
    <location>
        <begin position="569"/>
        <end position="582"/>
    </location>
</feature>
<feature type="transmembrane region" description="Helical" evidence="10">
    <location>
        <begin position="64"/>
        <end position="84"/>
    </location>
</feature>
<dbReference type="PANTHER" id="PTHR24221:SF654">
    <property type="entry name" value="ATP-BINDING CASSETTE SUB-FAMILY B MEMBER 6"/>
    <property type="match status" value="1"/>
</dbReference>
<evidence type="ECO:0000256" key="6">
    <source>
        <dbReference type="ARBA" id="ARBA00022840"/>
    </source>
</evidence>
<dbReference type="GO" id="GO:0005886">
    <property type="term" value="C:plasma membrane"/>
    <property type="evidence" value="ECO:0007669"/>
    <property type="project" value="UniProtKB-SubCell"/>
</dbReference>
<feature type="domain" description="ABC transmembrane type-1" evidence="12">
    <location>
        <begin position="28"/>
        <end position="305"/>
    </location>
</feature>
<comment type="subcellular location">
    <subcellularLocation>
        <location evidence="1">Cell membrane</location>
        <topology evidence="1">Multi-pass membrane protein</topology>
    </subcellularLocation>
</comment>
<dbReference type="InterPro" id="IPR011527">
    <property type="entry name" value="ABC1_TM_dom"/>
</dbReference>
<evidence type="ECO:0000256" key="2">
    <source>
        <dbReference type="ARBA" id="ARBA00022448"/>
    </source>
</evidence>
<feature type="transmembrane region" description="Helical" evidence="10">
    <location>
        <begin position="164"/>
        <end position="182"/>
    </location>
</feature>
<evidence type="ECO:0000256" key="1">
    <source>
        <dbReference type="ARBA" id="ARBA00004651"/>
    </source>
</evidence>
<feature type="transmembrane region" description="Helical" evidence="10">
    <location>
        <begin position="27"/>
        <end position="52"/>
    </location>
</feature>
<dbReference type="GO" id="GO:0030256">
    <property type="term" value="C:type I protein secretion system complex"/>
    <property type="evidence" value="ECO:0007669"/>
    <property type="project" value="InterPro"/>
</dbReference>
<evidence type="ECO:0000259" key="12">
    <source>
        <dbReference type="PROSITE" id="PS50929"/>
    </source>
</evidence>
<dbReference type="PROSITE" id="PS00211">
    <property type="entry name" value="ABC_TRANSPORTER_1"/>
    <property type="match status" value="1"/>
</dbReference>
<dbReference type="SUPFAM" id="SSF52540">
    <property type="entry name" value="P-loop containing nucleoside triphosphate hydrolases"/>
    <property type="match status" value="1"/>
</dbReference>